<evidence type="ECO:0000313" key="1">
    <source>
        <dbReference type="EMBL" id="PAU47505.1"/>
    </source>
</evidence>
<name>A0A2A2D7L1_9ACTN</name>
<protein>
    <submittedName>
        <fullName evidence="1">Uncharacterized protein</fullName>
    </submittedName>
</protein>
<comment type="caution">
    <text evidence="1">The sequence shown here is derived from an EMBL/GenBank/DDBJ whole genome shotgun (WGS) entry which is preliminary data.</text>
</comment>
<reference evidence="1 2" key="1">
    <citation type="submission" date="2017-08" db="EMBL/GenBank/DDBJ databases">
        <title>Genome sequence of Streptomyces albireticuli NRRL B-1670.</title>
        <authorList>
            <person name="Graham D.E."/>
            <person name="Mahan K.M."/>
            <person name="Klingeman D.M."/>
            <person name="Hettich R.L."/>
            <person name="Parry R.J."/>
            <person name="Spain J.C."/>
        </authorList>
    </citation>
    <scope>NUCLEOTIDE SEQUENCE [LARGE SCALE GENOMIC DNA]</scope>
    <source>
        <strain evidence="1 2">NRRL B-1670</strain>
    </source>
</reference>
<sequence>MPDPTPYPVLLADNIARQLGLLAQHLSQAPPAQTAQILGRVLDAGDGVLGQVTVLVETGSRSTQIHTERGSFPPEVWLALGRAANDLNGLCADLSDHAEDFQRLAQPTAASSTARLPTPVASALVARRHR</sequence>
<organism evidence="1 2">
    <name type="scientific">Streptomyces albireticuli</name>
    <dbReference type="NCBI Taxonomy" id="1940"/>
    <lineage>
        <taxon>Bacteria</taxon>
        <taxon>Bacillati</taxon>
        <taxon>Actinomycetota</taxon>
        <taxon>Actinomycetes</taxon>
        <taxon>Kitasatosporales</taxon>
        <taxon>Streptomycetaceae</taxon>
        <taxon>Streptomyces</taxon>
    </lineage>
</organism>
<dbReference type="AlphaFoldDB" id="A0A2A2D7L1"/>
<dbReference type="Proteomes" id="UP000218944">
    <property type="component" value="Unassembled WGS sequence"/>
</dbReference>
<accession>A0A2A2D7L1</accession>
<gene>
    <name evidence="1" type="ORF">CK936_18345</name>
</gene>
<dbReference type="RefSeq" id="WP_095582050.1">
    <property type="nucleotide sequence ID" value="NZ_JAJQQS010000010.1"/>
</dbReference>
<proteinExistence type="predicted"/>
<evidence type="ECO:0000313" key="2">
    <source>
        <dbReference type="Proteomes" id="UP000218944"/>
    </source>
</evidence>
<dbReference type="EMBL" id="NSJV01000359">
    <property type="protein sequence ID" value="PAU47505.1"/>
    <property type="molecule type" value="Genomic_DNA"/>
</dbReference>
<keyword evidence="2" id="KW-1185">Reference proteome</keyword>